<comment type="caution">
    <text evidence="10">The sequence shown here is derived from an EMBL/GenBank/DDBJ whole genome shotgun (WGS) entry which is preliminary data.</text>
</comment>
<comment type="subunit">
    <text evidence="9">Component of the Sec protein translocase complex. Heterotrimer consisting of SecY, SecE and SecG subunits. The heterotrimers can form oligomers, although 1 heterotrimer is thought to be able to translocate proteins. Interacts with the ribosome. Interacts with SecDF, and other proteins may be involved. Interacts with SecA.</text>
</comment>
<dbReference type="GO" id="GO:0008320">
    <property type="term" value="F:protein transmembrane transporter activity"/>
    <property type="evidence" value="ECO:0007669"/>
    <property type="project" value="UniProtKB-UniRule"/>
</dbReference>
<dbReference type="GO" id="GO:0005886">
    <property type="term" value="C:plasma membrane"/>
    <property type="evidence" value="ECO:0007669"/>
    <property type="project" value="UniProtKB-SubCell"/>
</dbReference>
<dbReference type="GO" id="GO:0006605">
    <property type="term" value="P:protein targeting"/>
    <property type="evidence" value="ECO:0007669"/>
    <property type="project" value="UniProtKB-UniRule"/>
</dbReference>
<dbReference type="Pfam" id="PF00584">
    <property type="entry name" value="SecE"/>
    <property type="match status" value="1"/>
</dbReference>
<proteinExistence type="inferred from homology"/>
<keyword evidence="6 9" id="KW-1133">Transmembrane helix</keyword>
<comment type="subcellular location">
    <subcellularLocation>
        <location evidence="9">Cell membrane</location>
        <topology evidence="9">Single-pass membrane protein</topology>
    </subcellularLocation>
    <subcellularLocation>
        <location evidence="1">Membrane</location>
    </subcellularLocation>
</comment>
<evidence type="ECO:0000256" key="8">
    <source>
        <dbReference type="ARBA" id="ARBA00023136"/>
    </source>
</evidence>
<evidence type="ECO:0000256" key="7">
    <source>
        <dbReference type="ARBA" id="ARBA00023010"/>
    </source>
</evidence>
<dbReference type="InterPro" id="IPR005807">
    <property type="entry name" value="SecE_bac"/>
</dbReference>
<comment type="similarity">
    <text evidence="9">Belongs to the SecE/SEC61-gamma family.</text>
</comment>
<dbReference type="AlphaFoldDB" id="A0A839K388"/>
<dbReference type="InterPro" id="IPR001901">
    <property type="entry name" value="Translocase_SecE/Sec61-g"/>
</dbReference>
<evidence type="ECO:0000256" key="1">
    <source>
        <dbReference type="ARBA" id="ARBA00004370"/>
    </source>
</evidence>
<reference evidence="10 11" key="1">
    <citation type="submission" date="2020-07" db="EMBL/GenBank/DDBJ databases">
        <title>Characterization and genome sequencing of isolate MD1, a novel member within the family Lachnospiraceae.</title>
        <authorList>
            <person name="Rettenmaier R."/>
            <person name="Di Bello L."/>
            <person name="Zinser C."/>
            <person name="Scheitz K."/>
            <person name="Liebl W."/>
            <person name="Zverlov V."/>
        </authorList>
    </citation>
    <scope>NUCLEOTIDE SEQUENCE [LARGE SCALE GENOMIC DNA]</scope>
    <source>
        <strain evidence="10 11">MD1</strain>
    </source>
</reference>
<evidence type="ECO:0000256" key="3">
    <source>
        <dbReference type="ARBA" id="ARBA00022475"/>
    </source>
</evidence>
<dbReference type="HAMAP" id="MF_00422">
    <property type="entry name" value="SecE"/>
    <property type="match status" value="1"/>
</dbReference>
<evidence type="ECO:0000313" key="10">
    <source>
        <dbReference type="EMBL" id="MBB2184314.1"/>
    </source>
</evidence>
<keyword evidence="5 9" id="KW-0653">Protein transport</keyword>
<evidence type="ECO:0000256" key="2">
    <source>
        <dbReference type="ARBA" id="ARBA00022448"/>
    </source>
</evidence>
<dbReference type="Gene3D" id="1.20.5.1030">
    <property type="entry name" value="Preprotein translocase secy subunit"/>
    <property type="match status" value="1"/>
</dbReference>
<keyword evidence="4 9" id="KW-0812">Transmembrane</keyword>
<evidence type="ECO:0000256" key="6">
    <source>
        <dbReference type="ARBA" id="ARBA00022989"/>
    </source>
</evidence>
<dbReference type="NCBIfam" id="TIGR00964">
    <property type="entry name" value="secE_bact"/>
    <property type="match status" value="1"/>
</dbReference>
<sequence>MANTTDKAPKKSWFKNLKAEFKKIVWPDKDTLTKQSIAVIAVTIVLGAIIYVLDYAIERGIGILLG</sequence>
<dbReference type="Proteomes" id="UP000574276">
    <property type="component" value="Unassembled WGS sequence"/>
</dbReference>
<keyword evidence="2 9" id="KW-0813">Transport</keyword>
<keyword evidence="7 9" id="KW-0811">Translocation</keyword>
<evidence type="ECO:0000313" key="11">
    <source>
        <dbReference type="Proteomes" id="UP000574276"/>
    </source>
</evidence>
<dbReference type="PANTHER" id="PTHR33910">
    <property type="entry name" value="PROTEIN TRANSLOCASE SUBUNIT SECE"/>
    <property type="match status" value="1"/>
</dbReference>
<keyword evidence="8 9" id="KW-0472">Membrane</keyword>
<comment type="function">
    <text evidence="9">Essential subunit of the Sec protein translocation channel SecYEG. Clamps together the 2 halves of SecY. May contact the channel plug during translocation.</text>
</comment>
<dbReference type="EMBL" id="JACEGA010000001">
    <property type="protein sequence ID" value="MBB2184314.1"/>
    <property type="molecule type" value="Genomic_DNA"/>
</dbReference>
<name>A0A839K388_9FIRM</name>
<dbReference type="GO" id="GO:0043952">
    <property type="term" value="P:protein transport by the Sec complex"/>
    <property type="evidence" value="ECO:0007669"/>
    <property type="project" value="UniProtKB-UniRule"/>
</dbReference>
<dbReference type="InterPro" id="IPR038379">
    <property type="entry name" value="SecE_sf"/>
</dbReference>
<evidence type="ECO:0000256" key="5">
    <source>
        <dbReference type="ARBA" id="ARBA00022927"/>
    </source>
</evidence>
<keyword evidence="11" id="KW-1185">Reference proteome</keyword>
<evidence type="ECO:0000256" key="4">
    <source>
        <dbReference type="ARBA" id="ARBA00022692"/>
    </source>
</evidence>
<organism evidence="10 11">
    <name type="scientific">Variimorphobacter saccharofermentans</name>
    <dbReference type="NCBI Taxonomy" id="2755051"/>
    <lineage>
        <taxon>Bacteria</taxon>
        <taxon>Bacillati</taxon>
        <taxon>Bacillota</taxon>
        <taxon>Clostridia</taxon>
        <taxon>Lachnospirales</taxon>
        <taxon>Lachnospiraceae</taxon>
        <taxon>Variimorphobacter</taxon>
    </lineage>
</organism>
<protein>
    <recommendedName>
        <fullName evidence="9">Protein translocase subunit SecE</fullName>
    </recommendedName>
</protein>
<keyword evidence="3 9" id="KW-1003">Cell membrane</keyword>
<feature type="transmembrane region" description="Helical" evidence="9">
    <location>
        <begin position="36"/>
        <end position="57"/>
    </location>
</feature>
<dbReference type="GO" id="GO:0009306">
    <property type="term" value="P:protein secretion"/>
    <property type="evidence" value="ECO:0007669"/>
    <property type="project" value="UniProtKB-UniRule"/>
</dbReference>
<gene>
    <name evidence="9 10" type="primary">secE</name>
    <name evidence="10" type="ORF">H0486_15645</name>
</gene>
<accession>A0A839K388</accession>
<dbReference type="PANTHER" id="PTHR33910:SF1">
    <property type="entry name" value="PROTEIN TRANSLOCASE SUBUNIT SECE"/>
    <property type="match status" value="1"/>
</dbReference>
<evidence type="ECO:0000256" key="9">
    <source>
        <dbReference type="HAMAP-Rule" id="MF_00422"/>
    </source>
</evidence>
<dbReference type="GO" id="GO:0065002">
    <property type="term" value="P:intracellular protein transmembrane transport"/>
    <property type="evidence" value="ECO:0007669"/>
    <property type="project" value="UniProtKB-UniRule"/>
</dbReference>